<dbReference type="Proteomes" id="UP000051330">
    <property type="component" value="Unassembled WGS sequence"/>
</dbReference>
<dbReference type="PROSITE" id="PS50943">
    <property type="entry name" value="HTH_CROC1"/>
    <property type="match status" value="1"/>
</dbReference>
<dbReference type="InterPro" id="IPR050336">
    <property type="entry name" value="Chromosome_partition/occlusion"/>
</dbReference>
<dbReference type="PANTHER" id="PTHR33375:SF1">
    <property type="entry name" value="CHROMOSOME-PARTITIONING PROTEIN PARB-RELATED"/>
    <property type="match status" value="1"/>
</dbReference>
<proteinExistence type="inferred from homology"/>
<dbReference type="Pfam" id="PF02195">
    <property type="entry name" value="ParB_N"/>
    <property type="match status" value="1"/>
</dbReference>
<dbReference type="CDD" id="cd00093">
    <property type="entry name" value="HTH_XRE"/>
    <property type="match status" value="1"/>
</dbReference>
<dbReference type="InterPro" id="IPR041468">
    <property type="entry name" value="HTH_ParB/Spo0J"/>
</dbReference>
<dbReference type="OrthoDB" id="9802051at2"/>
<accession>A0A0R1N6K7</accession>
<name>A0A0R1N6K7_9LACO</name>
<dbReference type="GO" id="GO:0009295">
    <property type="term" value="C:nucleoid"/>
    <property type="evidence" value="ECO:0007669"/>
    <property type="project" value="UniProtKB-SubCell"/>
</dbReference>
<evidence type="ECO:0000256" key="4">
    <source>
        <dbReference type="ARBA" id="ARBA00023125"/>
    </source>
</evidence>
<dbReference type="Pfam" id="PF23552">
    <property type="entry name" value="ParB_C"/>
    <property type="match status" value="1"/>
</dbReference>
<dbReference type="GO" id="GO:0007059">
    <property type="term" value="P:chromosome segregation"/>
    <property type="evidence" value="ECO:0007669"/>
    <property type="project" value="UniProtKB-KW"/>
</dbReference>
<protein>
    <submittedName>
        <fullName evidence="6">Spo0J-like protein, ParB-like nuclease domain</fullName>
    </submittedName>
</protein>
<evidence type="ECO:0000256" key="3">
    <source>
        <dbReference type="ARBA" id="ARBA00022829"/>
    </source>
</evidence>
<dbReference type="STRING" id="1423792.FD09_GL001990"/>
<dbReference type="GO" id="GO:0003677">
    <property type="term" value="F:DNA binding"/>
    <property type="evidence" value="ECO:0007669"/>
    <property type="project" value="UniProtKB-KW"/>
</dbReference>
<feature type="domain" description="HTH cro/C1-type" evidence="5">
    <location>
        <begin position="139"/>
        <end position="164"/>
    </location>
</feature>
<dbReference type="InterPro" id="IPR001387">
    <property type="entry name" value="Cro/C1-type_HTH"/>
</dbReference>
<reference evidence="6 7" key="1">
    <citation type="journal article" date="2015" name="Genome Announc.">
        <title>Expanding the biotechnology potential of lactobacilli through comparative genomics of 213 strains and associated genera.</title>
        <authorList>
            <person name="Sun Z."/>
            <person name="Harris H.M."/>
            <person name="McCann A."/>
            <person name="Guo C."/>
            <person name="Argimon S."/>
            <person name="Zhang W."/>
            <person name="Yang X."/>
            <person name="Jeffery I.B."/>
            <person name="Cooney J.C."/>
            <person name="Kagawa T.F."/>
            <person name="Liu W."/>
            <person name="Song Y."/>
            <person name="Salvetti E."/>
            <person name="Wrobel A."/>
            <person name="Rasinkangas P."/>
            <person name="Parkhill J."/>
            <person name="Rea M.C."/>
            <person name="O'Sullivan O."/>
            <person name="Ritari J."/>
            <person name="Douillard F.P."/>
            <person name="Paul Ross R."/>
            <person name="Yang R."/>
            <person name="Briner A.E."/>
            <person name="Felis G.E."/>
            <person name="de Vos W.M."/>
            <person name="Barrangou R."/>
            <person name="Klaenhammer T.R."/>
            <person name="Caufield P.W."/>
            <person name="Cui Y."/>
            <person name="Zhang H."/>
            <person name="O'Toole P.W."/>
        </authorList>
    </citation>
    <scope>NUCLEOTIDE SEQUENCE [LARGE SCALE GENOMIC DNA]</scope>
    <source>
        <strain evidence="6 7">DSM 12744</strain>
    </source>
</reference>
<sequence>MAIKKRKGLGRGIDALFADMDAADKAQEMVEELPVADIRPNPYQPRRRFTDEGLQELAHSIVQNGVLQPVILRKSVNGYELIAGERRLRASKIAQKKTIPAIIRQLDDSTMMEAAILENLQREDLNPLEEAEAYDMMLKRLHLTQAEVSERLGKSRPYIANYLRILSLPTPVKSQLADGTLSMGQARTLLGLKDKTQIIPVAKKTIKESLTVRQLEKLVSEMNHTQPQKRTAKPHRSKFVAATEKQLRERFQTKVAIQEGKAGKGRIEIPYVSTDDLNRILDMLSISLDD</sequence>
<dbReference type="NCBIfam" id="TIGR00180">
    <property type="entry name" value="parB_part"/>
    <property type="match status" value="1"/>
</dbReference>
<keyword evidence="7" id="KW-1185">Reference proteome</keyword>
<dbReference type="InterPro" id="IPR004437">
    <property type="entry name" value="ParB/RepB/Spo0J"/>
</dbReference>
<evidence type="ECO:0000313" key="7">
    <source>
        <dbReference type="Proteomes" id="UP000051330"/>
    </source>
</evidence>
<comment type="similarity">
    <text evidence="2">Belongs to the ParB family.</text>
</comment>
<dbReference type="RefSeq" id="WP_057818973.1">
    <property type="nucleotide sequence ID" value="NZ_AZEC01000003.1"/>
</dbReference>
<keyword evidence="3" id="KW-0159">Chromosome partition</keyword>
<dbReference type="CDD" id="cd16393">
    <property type="entry name" value="SPO0J_N"/>
    <property type="match status" value="1"/>
</dbReference>
<dbReference type="InterPro" id="IPR057240">
    <property type="entry name" value="ParB_dimer_C"/>
</dbReference>
<dbReference type="FunFam" id="1.10.10.2830:FF:000001">
    <property type="entry name" value="Chromosome partitioning protein ParB"/>
    <property type="match status" value="1"/>
</dbReference>
<gene>
    <name evidence="6" type="ORF">FD09_GL001990</name>
</gene>
<dbReference type="InterPro" id="IPR036086">
    <property type="entry name" value="ParB/Sulfiredoxin_sf"/>
</dbReference>
<dbReference type="GO" id="GO:0045881">
    <property type="term" value="P:positive regulation of sporulation resulting in formation of a cellular spore"/>
    <property type="evidence" value="ECO:0007669"/>
    <property type="project" value="TreeGrafter"/>
</dbReference>
<dbReference type="EMBL" id="AZEC01000003">
    <property type="protein sequence ID" value="KRL13956.1"/>
    <property type="molecule type" value="Genomic_DNA"/>
</dbReference>
<dbReference type="Pfam" id="PF17762">
    <property type="entry name" value="HTH_ParB"/>
    <property type="match status" value="1"/>
</dbReference>
<comment type="subcellular location">
    <subcellularLocation>
        <location evidence="1">Cytoplasm</location>
        <location evidence="1">Nucleoid</location>
    </subcellularLocation>
</comment>
<evidence type="ECO:0000313" key="6">
    <source>
        <dbReference type="EMBL" id="KRL13956.1"/>
    </source>
</evidence>
<dbReference type="Gene3D" id="3.90.1530.30">
    <property type="match status" value="1"/>
</dbReference>
<dbReference type="AlphaFoldDB" id="A0A0R1N6K7"/>
<dbReference type="PANTHER" id="PTHR33375">
    <property type="entry name" value="CHROMOSOME-PARTITIONING PROTEIN PARB-RELATED"/>
    <property type="match status" value="1"/>
</dbReference>
<comment type="caution">
    <text evidence="6">The sequence shown here is derived from an EMBL/GenBank/DDBJ whole genome shotgun (WGS) entry which is preliminary data.</text>
</comment>
<dbReference type="SUPFAM" id="SSF110849">
    <property type="entry name" value="ParB/Sulfiredoxin"/>
    <property type="match status" value="1"/>
</dbReference>
<evidence type="ECO:0000256" key="2">
    <source>
        <dbReference type="ARBA" id="ARBA00006295"/>
    </source>
</evidence>
<dbReference type="PATRIC" id="fig|1423792.3.peg.2017"/>
<evidence type="ECO:0000259" key="5">
    <source>
        <dbReference type="PROSITE" id="PS50943"/>
    </source>
</evidence>
<organism evidence="6 7">
    <name type="scientific">Schleiferilactobacillus perolens DSM 12744</name>
    <dbReference type="NCBI Taxonomy" id="1423792"/>
    <lineage>
        <taxon>Bacteria</taxon>
        <taxon>Bacillati</taxon>
        <taxon>Bacillota</taxon>
        <taxon>Bacilli</taxon>
        <taxon>Lactobacillales</taxon>
        <taxon>Lactobacillaceae</taxon>
        <taxon>Schleiferilactobacillus</taxon>
    </lineage>
</organism>
<keyword evidence="4" id="KW-0238">DNA-binding</keyword>
<dbReference type="FunFam" id="3.90.1530.30:FF:000001">
    <property type="entry name" value="Chromosome partitioning protein ParB"/>
    <property type="match status" value="1"/>
</dbReference>
<dbReference type="SMART" id="SM00470">
    <property type="entry name" value="ParB"/>
    <property type="match status" value="1"/>
</dbReference>
<dbReference type="Gene3D" id="1.10.10.2830">
    <property type="match status" value="1"/>
</dbReference>
<dbReference type="SUPFAM" id="SSF109709">
    <property type="entry name" value="KorB DNA-binding domain-like"/>
    <property type="match status" value="1"/>
</dbReference>
<evidence type="ECO:0000256" key="1">
    <source>
        <dbReference type="ARBA" id="ARBA00004453"/>
    </source>
</evidence>
<dbReference type="InterPro" id="IPR003115">
    <property type="entry name" value="ParB_N"/>
</dbReference>
<dbReference type="GO" id="GO:0005694">
    <property type="term" value="C:chromosome"/>
    <property type="evidence" value="ECO:0007669"/>
    <property type="project" value="TreeGrafter"/>
</dbReference>